<protein>
    <submittedName>
        <fullName evidence="2">Helix-turn-helix transcriptional regulator</fullName>
    </submittedName>
</protein>
<dbReference type="Pfam" id="PF01381">
    <property type="entry name" value="HTH_3"/>
    <property type="match status" value="1"/>
</dbReference>
<dbReference type="Gene3D" id="1.10.260.40">
    <property type="entry name" value="lambda repressor-like DNA-binding domains"/>
    <property type="match status" value="1"/>
</dbReference>
<reference evidence="2 3" key="1">
    <citation type="submission" date="2023-08" db="EMBL/GenBank/DDBJ databases">
        <title>Rhodoferax potami sp. nov. and Rhodoferax mekongensis sp. nov., isolated from the Mekong River in Thailand.</title>
        <authorList>
            <person name="Kitikhun S."/>
            <person name="Charoenyingcharoen P."/>
            <person name="Siriarchawattana P."/>
            <person name="Likhitrattanapisal S."/>
            <person name="Nilsakha T."/>
            <person name="Chanpet A."/>
            <person name="Rattanawaree P."/>
            <person name="Ingsriswang S."/>
        </authorList>
    </citation>
    <scope>NUCLEOTIDE SEQUENCE [LARGE SCALE GENOMIC DNA]</scope>
    <source>
        <strain evidence="2 3">TBRC 17307</strain>
    </source>
</reference>
<dbReference type="SUPFAM" id="SSF47413">
    <property type="entry name" value="lambda repressor-like DNA-binding domains"/>
    <property type="match status" value="1"/>
</dbReference>
<evidence type="ECO:0000313" key="2">
    <source>
        <dbReference type="EMBL" id="WNO05999.1"/>
    </source>
</evidence>
<dbReference type="RefSeq" id="WP_313868721.1">
    <property type="nucleotide sequence ID" value="NZ_CP132507.1"/>
</dbReference>
<gene>
    <name evidence="2" type="ORF">RAN89_06105</name>
</gene>
<evidence type="ECO:0000313" key="3">
    <source>
        <dbReference type="Proteomes" id="UP001302257"/>
    </source>
</evidence>
<dbReference type="Proteomes" id="UP001302257">
    <property type="component" value="Chromosome"/>
</dbReference>
<organism evidence="2 3">
    <name type="scientific">Rhodoferax mekongensis</name>
    <dbReference type="NCBI Taxonomy" id="3068341"/>
    <lineage>
        <taxon>Bacteria</taxon>
        <taxon>Pseudomonadati</taxon>
        <taxon>Pseudomonadota</taxon>
        <taxon>Betaproteobacteria</taxon>
        <taxon>Burkholderiales</taxon>
        <taxon>Comamonadaceae</taxon>
        <taxon>Rhodoferax</taxon>
    </lineage>
</organism>
<proteinExistence type="predicted"/>
<accession>A0ABZ0B254</accession>
<feature type="domain" description="HTH cro/C1-type" evidence="1">
    <location>
        <begin position="3"/>
        <end position="35"/>
    </location>
</feature>
<keyword evidence="3" id="KW-1185">Reference proteome</keyword>
<evidence type="ECO:0000259" key="1">
    <source>
        <dbReference type="PROSITE" id="PS50943"/>
    </source>
</evidence>
<dbReference type="SMART" id="SM00530">
    <property type="entry name" value="HTH_XRE"/>
    <property type="match status" value="1"/>
</dbReference>
<dbReference type="InterPro" id="IPR010982">
    <property type="entry name" value="Lambda_DNA-bd_dom_sf"/>
</dbReference>
<name>A0ABZ0B254_9BURK</name>
<dbReference type="CDD" id="cd00093">
    <property type="entry name" value="HTH_XRE"/>
    <property type="match status" value="1"/>
</dbReference>
<dbReference type="EMBL" id="CP132507">
    <property type="protein sequence ID" value="WNO05999.1"/>
    <property type="molecule type" value="Genomic_DNA"/>
</dbReference>
<sequence>MTLKELRKQILKLTQAEFAEQLGVSVRTYIRYEHDGAPEPILKLAGHIAAEHLAKAKDDN</sequence>
<dbReference type="InterPro" id="IPR001387">
    <property type="entry name" value="Cro/C1-type_HTH"/>
</dbReference>
<dbReference type="PROSITE" id="PS50943">
    <property type="entry name" value="HTH_CROC1"/>
    <property type="match status" value="1"/>
</dbReference>